<name>A0ABD1AWJ6_CARAN</name>
<evidence type="ECO:0000256" key="1">
    <source>
        <dbReference type="ARBA" id="ARBA00023015"/>
    </source>
</evidence>
<dbReference type="SUPFAM" id="SSF101941">
    <property type="entry name" value="NAC domain"/>
    <property type="match status" value="1"/>
</dbReference>
<dbReference type="Gene3D" id="2.170.150.80">
    <property type="entry name" value="NAC domain"/>
    <property type="match status" value="1"/>
</dbReference>
<dbReference type="AlphaFoldDB" id="A0ABD1AWJ6"/>
<keyword evidence="3" id="KW-0804">Transcription</keyword>
<dbReference type="InterPro" id="IPR003441">
    <property type="entry name" value="NAC-dom"/>
</dbReference>
<dbReference type="InterPro" id="IPR036093">
    <property type="entry name" value="NAC_dom_sf"/>
</dbReference>
<comment type="caution">
    <text evidence="6">The sequence shown here is derived from an EMBL/GenBank/DDBJ whole genome shotgun (WGS) entry which is preliminary data.</text>
</comment>
<evidence type="ECO:0000256" key="4">
    <source>
        <dbReference type="ARBA" id="ARBA00023242"/>
    </source>
</evidence>
<feature type="domain" description="NAC" evidence="5">
    <location>
        <begin position="23"/>
        <end position="183"/>
    </location>
</feature>
<dbReference type="PROSITE" id="PS51005">
    <property type="entry name" value="NAC"/>
    <property type="match status" value="1"/>
</dbReference>
<keyword evidence="4" id="KW-0539">Nucleus</keyword>
<keyword evidence="7" id="KW-1185">Reference proteome</keyword>
<evidence type="ECO:0000256" key="2">
    <source>
        <dbReference type="ARBA" id="ARBA00023125"/>
    </source>
</evidence>
<evidence type="ECO:0000313" key="7">
    <source>
        <dbReference type="Proteomes" id="UP001558713"/>
    </source>
</evidence>
<evidence type="ECO:0000256" key="3">
    <source>
        <dbReference type="ARBA" id="ARBA00023163"/>
    </source>
</evidence>
<dbReference type="Pfam" id="PF02365">
    <property type="entry name" value="NAM"/>
    <property type="match status" value="1"/>
</dbReference>
<proteinExistence type="predicted"/>
<sequence length="364" mass="42064">MDPNNLTIFFIHKMGLKDIGSKLPPGFRFHPSDEELVCHYLCNKIRAKSDHGDVEDDEVEEALKGATDLVEIDLHICEPWQLPDVAKLNAKEWYFFSFRDRKYATGYRTNRATISGYWKATGKDRTVVDPRTRQLVGMRKTLVFYRNRAPNGIKTTWIMHEFRLECPNTPPKEDWVLCRVFNKGRDSSLQDNNYNNNDYQTQRFETNDAPDLNYVPNYNNQLPALLSSPPHHHQHEKLKIQVCDQWEQLMKQPSRTTDHPYHHHCHHQTITCGWEQMMMGSLSSSSSQGPDHESLVNLLYADNNNSVNITDDQNYEKILLSSDMTSLEHEKTCMGSSPDGGMVSDLHMECGGLSFETDNLLDFH</sequence>
<dbReference type="PANTHER" id="PTHR31744:SF4">
    <property type="entry name" value="NAC TRANSCRIPTION FACTOR"/>
    <property type="match status" value="1"/>
</dbReference>
<gene>
    <name evidence="6" type="ORF">V5N11_015424</name>
</gene>
<accession>A0ABD1AWJ6</accession>
<evidence type="ECO:0000313" key="6">
    <source>
        <dbReference type="EMBL" id="KAL1203191.1"/>
    </source>
</evidence>
<keyword evidence="2" id="KW-0238">DNA-binding</keyword>
<dbReference type="FunFam" id="2.170.150.80:FF:000013">
    <property type="entry name" value="BnaC01g09890D protein"/>
    <property type="match status" value="1"/>
</dbReference>
<evidence type="ECO:0000259" key="5">
    <source>
        <dbReference type="PROSITE" id="PS51005"/>
    </source>
</evidence>
<dbReference type="PANTHER" id="PTHR31744">
    <property type="entry name" value="PROTEIN CUP-SHAPED COTYLEDON 2-RELATED"/>
    <property type="match status" value="1"/>
</dbReference>
<dbReference type="EMBL" id="JBANAX010000566">
    <property type="protein sequence ID" value="KAL1203191.1"/>
    <property type="molecule type" value="Genomic_DNA"/>
</dbReference>
<dbReference type="Proteomes" id="UP001558713">
    <property type="component" value="Unassembled WGS sequence"/>
</dbReference>
<protein>
    <submittedName>
        <fullName evidence="6">Protein CUP-SHAPED COTYLEDON 3</fullName>
    </submittedName>
</protein>
<keyword evidence="1" id="KW-0805">Transcription regulation</keyword>
<organism evidence="6 7">
    <name type="scientific">Cardamine amara subsp. amara</name>
    <dbReference type="NCBI Taxonomy" id="228776"/>
    <lineage>
        <taxon>Eukaryota</taxon>
        <taxon>Viridiplantae</taxon>
        <taxon>Streptophyta</taxon>
        <taxon>Embryophyta</taxon>
        <taxon>Tracheophyta</taxon>
        <taxon>Spermatophyta</taxon>
        <taxon>Magnoliopsida</taxon>
        <taxon>eudicotyledons</taxon>
        <taxon>Gunneridae</taxon>
        <taxon>Pentapetalae</taxon>
        <taxon>rosids</taxon>
        <taxon>malvids</taxon>
        <taxon>Brassicales</taxon>
        <taxon>Brassicaceae</taxon>
        <taxon>Cardamineae</taxon>
        <taxon>Cardamine</taxon>
    </lineage>
</organism>
<dbReference type="GO" id="GO:0003677">
    <property type="term" value="F:DNA binding"/>
    <property type="evidence" value="ECO:0007669"/>
    <property type="project" value="UniProtKB-KW"/>
</dbReference>
<reference evidence="6 7" key="1">
    <citation type="submission" date="2024-04" db="EMBL/GenBank/DDBJ databases">
        <title>Genome assembly C_amara_ONT_v2.</title>
        <authorList>
            <person name="Yant L."/>
            <person name="Moore C."/>
            <person name="Slenker M."/>
        </authorList>
    </citation>
    <scope>NUCLEOTIDE SEQUENCE [LARGE SCALE GENOMIC DNA]</scope>
    <source>
        <tissue evidence="6">Leaf</tissue>
    </source>
</reference>